<dbReference type="KEGG" id="hhg:XM38_002710"/>
<reference evidence="2 3" key="1">
    <citation type="journal article" date="2016" name="Biochim. Biophys. Acta">
        <title>Characterization of red-shifted phycobilisomes isolated from the chlorophyll f-containing cyanobacterium Halomicronema hongdechloris.</title>
        <authorList>
            <person name="Li Y."/>
            <person name="Lin Y."/>
            <person name="Garvey C.J."/>
            <person name="Birch D."/>
            <person name="Corkery R.W."/>
            <person name="Loughlin P.C."/>
            <person name="Scheer H."/>
            <person name="Willows R.D."/>
            <person name="Chen M."/>
        </authorList>
    </citation>
    <scope>NUCLEOTIDE SEQUENCE [LARGE SCALE GENOMIC DNA]</scope>
    <source>
        <strain evidence="2 3">C2206</strain>
    </source>
</reference>
<organism evidence="2 3">
    <name type="scientific">Halomicronema hongdechloris C2206</name>
    <dbReference type="NCBI Taxonomy" id="1641165"/>
    <lineage>
        <taxon>Bacteria</taxon>
        <taxon>Bacillati</taxon>
        <taxon>Cyanobacteriota</taxon>
        <taxon>Cyanophyceae</taxon>
        <taxon>Nodosilineales</taxon>
        <taxon>Nodosilineaceae</taxon>
        <taxon>Halomicronema</taxon>
    </lineage>
</organism>
<keyword evidence="1" id="KW-1133">Transmembrane helix</keyword>
<evidence type="ECO:0000313" key="3">
    <source>
        <dbReference type="Proteomes" id="UP000191901"/>
    </source>
</evidence>
<proteinExistence type="predicted"/>
<keyword evidence="3" id="KW-1185">Reference proteome</keyword>
<feature type="transmembrane region" description="Helical" evidence="1">
    <location>
        <begin position="48"/>
        <end position="67"/>
    </location>
</feature>
<gene>
    <name evidence="2" type="ORF">XM38_002710</name>
</gene>
<name>A0A1Z3HGE3_9CYAN</name>
<dbReference type="Proteomes" id="UP000191901">
    <property type="component" value="Chromosome"/>
</dbReference>
<dbReference type="EMBL" id="CP021983">
    <property type="protein sequence ID" value="ASC69344.1"/>
    <property type="molecule type" value="Genomic_DNA"/>
</dbReference>
<dbReference type="RefSeq" id="WP_080810755.1">
    <property type="nucleotide sequence ID" value="NZ_CP021983.2"/>
</dbReference>
<accession>A0A1Z3HGE3</accession>
<feature type="transmembrane region" description="Helical" evidence="1">
    <location>
        <begin position="12"/>
        <end position="33"/>
    </location>
</feature>
<dbReference type="AlphaFoldDB" id="A0A1Z3HGE3"/>
<keyword evidence="1" id="KW-0472">Membrane</keyword>
<evidence type="ECO:0000313" key="2">
    <source>
        <dbReference type="EMBL" id="ASC69344.1"/>
    </source>
</evidence>
<protein>
    <submittedName>
        <fullName evidence="2">Uncharacterized protein</fullName>
    </submittedName>
</protein>
<keyword evidence="1" id="KW-0812">Transmembrane</keyword>
<dbReference type="OrthoDB" id="572666at2"/>
<sequence>MSDQPSLPQGPSFILTFLYYFSGTALITTFLAAKTLGVGLDTGIPNQFGLIFGTVAGLLGAFVYRSVTLEMAITNRQSFLKRLNRALEDMGYQRDPDADEDGVSVYTRPFLRQLFSGKVYVQVRDTQAIISSRAIHIRGIKQRLAD</sequence>
<evidence type="ECO:0000256" key="1">
    <source>
        <dbReference type="SAM" id="Phobius"/>
    </source>
</evidence>